<keyword evidence="2" id="KW-1185">Reference proteome</keyword>
<accession>A0A419SM15</accession>
<dbReference type="EMBL" id="MCHY01000007">
    <property type="protein sequence ID" value="RKD25056.1"/>
    <property type="molecule type" value="Genomic_DNA"/>
</dbReference>
<evidence type="ECO:0000313" key="1">
    <source>
        <dbReference type="EMBL" id="RKD25056.1"/>
    </source>
</evidence>
<organism evidence="1 2">
    <name type="scientific">Ammoniphilus oxalaticus</name>
    <dbReference type="NCBI Taxonomy" id="66863"/>
    <lineage>
        <taxon>Bacteria</taxon>
        <taxon>Bacillati</taxon>
        <taxon>Bacillota</taxon>
        <taxon>Bacilli</taxon>
        <taxon>Bacillales</taxon>
        <taxon>Paenibacillaceae</taxon>
        <taxon>Aneurinibacillus group</taxon>
        <taxon>Ammoniphilus</taxon>
    </lineage>
</organism>
<evidence type="ECO:0000313" key="2">
    <source>
        <dbReference type="Proteomes" id="UP000284219"/>
    </source>
</evidence>
<reference evidence="1 2" key="1">
    <citation type="submission" date="2016-08" db="EMBL/GenBank/DDBJ databases">
        <title>Novel Firmicute Genomes.</title>
        <authorList>
            <person name="Poppleton D.I."/>
            <person name="Gribaldo S."/>
        </authorList>
    </citation>
    <scope>NUCLEOTIDE SEQUENCE [LARGE SCALE GENOMIC DNA]</scope>
    <source>
        <strain evidence="1 2">RAOx-1</strain>
    </source>
</reference>
<sequence>MDLLNGIMQWSRDREEKRMARMREQGKCPTCAGRGIDYPIGLSEFVYYPVGECFDCAGSGNYADWAELNPPSDLR</sequence>
<proteinExistence type="predicted"/>
<protein>
    <recommendedName>
        <fullName evidence="3">Methionine aminopeptidase</fullName>
    </recommendedName>
</protein>
<gene>
    <name evidence="1" type="ORF">BEP19_04330</name>
</gene>
<name>A0A419SM15_9BACL</name>
<dbReference type="OrthoDB" id="2882832at2"/>
<dbReference type="Proteomes" id="UP000284219">
    <property type="component" value="Unassembled WGS sequence"/>
</dbReference>
<evidence type="ECO:0008006" key="3">
    <source>
        <dbReference type="Google" id="ProtNLM"/>
    </source>
</evidence>
<comment type="caution">
    <text evidence="1">The sequence shown here is derived from an EMBL/GenBank/DDBJ whole genome shotgun (WGS) entry which is preliminary data.</text>
</comment>
<dbReference type="RefSeq" id="WP_120188875.1">
    <property type="nucleotide sequence ID" value="NZ_MCHY01000007.1"/>
</dbReference>
<dbReference type="AlphaFoldDB" id="A0A419SM15"/>